<evidence type="ECO:0000256" key="7">
    <source>
        <dbReference type="ARBA" id="ARBA00023136"/>
    </source>
</evidence>
<dbReference type="PANTHER" id="PTHR23292:SF14">
    <property type="entry name" value="FI16615P1-RELATED"/>
    <property type="match status" value="1"/>
</dbReference>
<keyword evidence="6" id="KW-0862">Zinc</keyword>
<evidence type="ECO:0000256" key="3">
    <source>
        <dbReference type="ARBA" id="ARBA00004630"/>
    </source>
</evidence>
<evidence type="ECO:0000256" key="8">
    <source>
        <dbReference type="SAM" id="MobiDB-lite"/>
    </source>
</evidence>
<gene>
    <name evidence="10" type="ORF">CHILSU_LOCUS377</name>
</gene>
<sequence length="124" mass="13241">MPSDPSSVNFINNQPPPPPYQGPPPAMQPGPSGTTYVTATPVVVAPINVVRIMGSAPSSYICKSCNMNIITRTEVKPATKTHLFALLLCVLGLWPCVCVPYCVDSCQSIDHYCPNCSAYIGTAR</sequence>
<evidence type="ECO:0000313" key="10">
    <source>
        <dbReference type="EMBL" id="CAH0397311.1"/>
    </source>
</evidence>
<evidence type="ECO:0000256" key="6">
    <source>
        <dbReference type="ARBA" id="ARBA00022833"/>
    </source>
</evidence>
<dbReference type="SMART" id="SM00714">
    <property type="entry name" value="LITAF"/>
    <property type="match status" value="1"/>
</dbReference>
<feature type="compositionally biased region" description="Pro residues" evidence="8">
    <location>
        <begin position="14"/>
        <end position="28"/>
    </location>
</feature>
<comment type="similarity">
    <text evidence="4">Belongs to the CDIP1/LITAF family.</text>
</comment>
<feature type="compositionally biased region" description="Polar residues" evidence="8">
    <location>
        <begin position="1"/>
        <end position="13"/>
    </location>
</feature>
<accession>A0ABN8APJ0</accession>
<evidence type="ECO:0000256" key="5">
    <source>
        <dbReference type="ARBA" id="ARBA00022723"/>
    </source>
</evidence>
<dbReference type="InterPro" id="IPR006629">
    <property type="entry name" value="LITAF"/>
</dbReference>
<protein>
    <recommendedName>
        <fullName evidence="9">LITAF domain-containing protein</fullName>
    </recommendedName>
</protein>
<dbReference type="InterPro" id="IPR037519">
    <property type="entry name" value="LITAF_fam"/>
</dbReference>
<keyword evidence="5" id="KW-0479">Metal-binding</keyword>
<reference evidence="10" key="1">
    <citation type="submission" date="2021-12" db="EMBL/GenBank/DDBJ databases">
        <authorList>
            <person name="King R."/>
        </authorList>
    </citation>
    <scope>NUCLEOTIDE SEQUENCE</scope>
</reference>
<organism evidence="10 11">
    <name type="scientific">Chilo suppressalis</name>
    <name type="common">Asiatic rice borer moth</name>
    <dbReference type="NCBI Taxonomy" id="168631"/>
    <lineage>
        <taxon>Eukaryota</taxon>
        <taxon>Metazoa</taxon>
        <taxon>Ecdysozoa</taxon>
        <taxon>Arthropoda</taxon>
        <taxon>Hexapoda</taxon>
        <taxon>Insecta</taxon>
        <taxon>Pterygota</taxon>
        <taxon>Neoptera</taxon>
        <taxon>Endopterygota</taxon>
        <taxon>Lepidoptera</taxon>
        <taxon>Glossata</taxon>
        <taxon>Ditrysia</taxon>
        <taxon>Pyraloidea</taxon>
        <taxon>Crambidae</taxon>
        <taxon>Crambinae</taxon>
        <taxon>Chilo</taxon>
    </lineage>
</organism>
<comment type="subcellular location">
    <subcellularLocation>
        <location evidence="2">Endosome membrane</location>
        <topology evidence="2">Peripheral membrane protein</topology>
    </subcellularLocation>
    <subcellularLocation>
        <location evidence="1">Late endosome membrane</location>
    </subcellularLocation>
    <subcellularLocation>
        <location evidence="3">Lysosome membrane</location>
        <topology evidence="3">Peripheral membrane protein</topology>
        <orientation evidence="3">Cytoplasmic side</orientation>
    </subcellularLocation>
</comment>
<evidence type="ECO:0000256" key="2">
    <source>
        <dbReference type="ARBA" id="ARBA00004481"/>
    </source>
</evidence>
<evidence type="ECO:0000313" key="11">
    <source>
        <dbReference type="Proteomes" id="UP001153292"/>
    </source>
</evidence>
<dbReference type="EMBL" id="OU963894">
    <property type="protein sequence ID" value="CAH0397311.1"/>
    <property type="molecule type" value="Genomic_DNA"/>
</dbReference>
<feature type="domain" description="LITAF" evidence="9">
    <location>
        <begin position="39"/>
        <end position="124"/>
    </location>
</feature>
<feature type="region of interest" description="Disordered" evidence="8">
    <location>
        <begin position="1"/>
        <end position="33"/>
    </location>
</feature>
<dbReference type="PANTHER" id="PTHR23292">
    <property type="entry name" value="LIPOPOLYSACCHARIDE-INDUCED TUMOR NECROSIS FACTOR-ALPHA FACTOR"/>
    <property type="match status" value="1"/>
</dbReference>
<evidence type="ECO:0000259" key="9">
    <source>
        <dbReference type="PROSITE" id="PS51837"/>
    </source>
</evidence>
<proteinExistence type="inferred from homology"/>
<evidence type="ECO:0000256" key="1">
    <source>
        <dbReference type="ARBA" id="ARBA00004414"/>
    </source>
</evidence>
<keyword evidence="7" id="KW-0472">Membrane</keyword>
<dbReference type="Proteomes" id="UP001153292">
    <property type="component" value="Chromosome 1"/>
</dbReference>
<keyword evidence="11" id="KW-1185">Reference proteome</keyword>
<dbReference type="Pfam" id="PF10601">
    <property type="entry name" value="zf-LITAF-like"/>
    <property type="match status" value="1"/>
</dbReference>
<evidence type="ECO:0000256" key="4">
    <source>
        <dbReference type="ARBA" id="ARBA00005975"/>
    </source>
</evidence>
<dbReference type="PROSITE" id="PS51837">
    <property type="entry name" value="LITAF"/>
    <property type="match status" value="1"/>
</dbReference>
<name>A0ABN8APJ0_CHISP</name>